<feature type="domain" description="Metallo-beta-lactamase" evidence="10">
    <location>
        <begin position="60"/>
        <end position="293"/>
    </location>
</feature>
<evidence type="ECO:0000256" key="6">
    <source>
        <dbReference type="ARBA" id="ARBA00034221"/>
    </source>
</evidence>
<evidence type="ECO:0000256" key="3">
    <source>
        <dbReference type="ARBA" id="ARBA00022723"/>
    </source>
</evidence>
<dbReference type="InterPro" id="IPR036866">
    <property type="entry name" value="RibonucZ/Hydroxyglut_hydro"/>
</dbReference>
<dbReference type="RefSeq" id="WP_120749854.1">
    <property type="nucleotide sequence ID" value="NZ_RBAH01000020.1"/>
</dbReference>
<keyword evidence="4 11" id="KW-0378">Hydrolase</keyword>
<comment type="cofactor">
    <cofactor evidence="1">
        <name>Zn(2+)</name>
        <dbReference type="ChEBI" id="CHEBI:29105"/>
    </cofactor>
</comment>
<comment type="function">
    <text evidence="7">Counteracts the endogenous Pycsar antiviral defense system. Phosphodiesterase that enables metal-dependent hydrolysis of host cyclic nucleotide Pycsar defense signals such as cCMP and cUMP.</text>
</comment>
<dbReference type="Gene3D" id="3.60.15.10">
    <property type="entry name" value="Ribonuclease Z/Hydroxyacylglutathione hydrolase-like"/>
    <property type="match status" value="1"/>
</dbReference>
<evidence type="ECO:0000256" key="8">
    <source>
        <dbReference type="ARBA" id="ARBA00048505"/>
    </source>
</evidence>
<evidence type="ECO:0000256" key="9">
    <source>
        <dbReference type="SAM" id="MobiDB-lite"/>
    </source>
</evidence>
<protein>
    <submittedName>
        <fullName evidence="11">MBL fold metallo-hydrolase</fullName>
    </submittedName>
</protein>
<evidence type="ECO:0000256" key="2">
    <source>
        <dbReference type="ARBA" id="ARBA00007749"/>
    </source>
</evidence>
<evidence type="ECO:0000256" key="5">
    <source>
        <dbReference type="ARBA" id="ARBA00022833"/>
    </source>
</evidence>
<dbReference type="InterPro" id="IPR051013">
    <property type="entry name" value="MBL_superfamily_lactonases"/>
</dbReference>
<name>A0A3B0BUR1_9BACL</name>
<organism evidence="11 12">
    <name type="scientific">Paenibacillus ginsengarvi</name>
    <dbReference type="NCBI Taxonomy" id="400777"/>
    <lineage>
        <taxon>Bacteria</taxon>
        <taxon>Bacillati</taxon>
        <taxon>Bacillota</taxon>
        <taxon>Bacilli</taxon>
        <taxon>Bacillales</taxon>
        <taxon>Paenibacillaceae</taxon>
        <taxon>Paenibacillus</taxon>
    </lineage>
</organism>
<reference evidence="11 12" key="1">
    <citation type="journal article" date="2007" name="Int. J. Syst. Evol. Microbiol.">
        <title>Paenibacillus ginsengarvi sp. nov., isolated from soil from ginseng cultivation.</title>
        <authorList>
            <person name="Yoon M.H."/>
            <person name="Ten L.N."/>
            <person name="Im W.T."/>
        </authorList>
    </citation>
    <scope>NUCLEOTIDE SEQUENCE [LARGE SCALE GENOMIC DNA]</scope>
    <source>
        <strain evidence="11 12">KCTC 13059</strain>
    </source>
</reference>
<dbReference type="EMBL" id="RBAH01000020">
    <property type="protein sequence ID" value="RKN77145.1"/>
    <property type="molecule type" value="Genomic_DNA"/>
</dbReference>
<evidence type="ECO:0000256" key="1">
    <source>
        <dbReference type="ARBA" id="ARBA00001947"/>
    </source>
</evidence>
<dbReference type="GO" id="GO:0016787">
    <property type="term" value="F:hydrolase activity"/>
    <property type="evidence" value="ECO:0007669"/>
    <property type="project" value="UniProtKB-KW"/>
</dbReference>
<evidence type="ECO:0000313" key="11">
    <source>
        <dbReference type="EMBL" id="RKN77145.1"/>
    </source>
</evidence>
<dbReference type="OrthoDB" id="333278at2"/>
<sequence>MNGHHGRQSVTPEGRLENEKEQLPLRQLPKVGLRLFAAGYCKHPEWVTIRGGSRRSCRIPALFACIQHPELGAVLVDTGYSGAFLRETGRLPGRLYRAVTPVTFREEESAVRQLAACGIAAEQVRTIVITHFHADHIAGLNDFPHARFVYLPAAYDAVKRLHGLAALRRAFLPGLLPAEFEARSRPIRTDRRILLPAGFPFADALDVLGDGSVLAVELPGHADGQIGLLLATDKHDYLLCADAAWSGKAVRENRPPHPLAGLVMANRREYADSFRKLASLVQRYPRLRIVASHCPDVWHNWIQGGEAL</sequence>
<dbReference type="SUPFAM" id="SSF56281">
    <property type="entry name" value="Metallo-hydrolase/oxidoreductase"/>
    <property type="match status" value="1"/>
</dbReference>
<proteinExistence type="inferred from homology"/>
<dbReference type="PANTHER" id="PTHR42978">
    <property type="entry name" value="QUORUM-QUENCHING LACTONASE YTNP-RELATED-RELATED"/>
    <property type="match status" value="1"/>
</dbReference>
<keyword evidence="3" id="KW-0479">Metal-binding</keyword>
<comment type="catalytic activity">
    <reaction evidence="6">
        <text>3',5'-cyclic CMP + H2O = CMP + H(+)</text>
        <dbReference type="Rhea" id="RHEA:72675"/>
        <dbReference type="ChEBI" id="CHEBI:15377"/>
        <dbReference type="ChEBI" id="CHEBI:15378"/>
        <dbReference type="ChEBI" id="CHEBI:58003"/>
        <dbReference type="ChEBI" id="CHEBI:60377"/>
    </reaction>
    <physiologicalReaction direction="left-to-right" evidence="6">
        <dbReference type="Rhea" id="RHEA:72676"/>
    </physiologicalReaction>
</comment>
<dbReference type="InterPro" id="IPR001279">
    <property type="entry name" value="Metallo-B-lactamas"/>
</dbReference>
<evidence type="ECO:0000256" key="7">
    <source>
        <dbReference type="ARBA" id="ARBA00034301"/>
    </source>
</evidence>
<dbReference type="PANTHER" id="PTHR42978:SF2">
    <property type="entry name" value="102 KBASES UNSTABLE REGION: FROM 1 TO 119443"/>
    <property type="match status" value="1"/>
</dbReference>
<dbReference type="Proteomes" id="UP000282311">
    <property type="component" value="Unassembled WGS sequence"/>
</dbReference>
<dbReference type="SMART" id="SM00849">
    <property type="entry name" value="Lactamase_B"/>
    <property type="match status" value="1"/>
</dbReference>
<dbReference type="CDD" id="cd07730">
    <property type="entry name" value="metallo-hydrolase-like_MBL-fold"/>
    <property type="match status" value="1"/>
</dbReference>
<evidence type="ECO:0000259" key="10">
    <source>
        <dbReference type="SMART" id="SM00849"/>
    </source>
</evidence>
<gene>
    <name evidence="11" type="ORF">D7M11_24295</name>
</gene>
<comment type="caution">
    <text evidence="11">The sequence shown here is derived from an EMBL/GenBank/DDBJ whole genome shotgun (WGS) entry which is preliminary data.</text>
</comment>
<dbReference type="AlphaFoldDB" id="A0A3B0BUR1"/>
<comment type="similarity">
    <text evidence="2">Belongs to the metallo-beta-lactamase superfamily.</text>
</comment>
<dbReference type="GO" id="GO:0046872">
    <property type="term" value="F:metal ion binding"/>
    <property type="evidence" value="ECO:0007669"/>
    <property type="project" value="UniProtKB-KW"/>
</dbReference>
<keyword evidence="5" id="KW-0862">Zinc</keyword>
<dbReference type="Pfam" id="PF00753">
    <property type="entry name" value="Lactamase_B"/>
    <property type="match status" value="1"/>
</dbReference>
<accession>A0A3B0BUR1</accession>
<keyword evidence="12" id="KW-1185">Reference proteome</keyword>
<evidence type="ECO:0000313" key="12">
    <source>
        <dbReference type="Proteomes" id="UP000282311"/>
    </source>
</evidence>
<feature type="region of interest" description="Disordered" evidence="9">
    <location>
        <begin position="1"/>
        <end position="21"/>
    </location>
</feature>
<comment type="catalytic activity">
    <reaction evidence="8">
        <text>3',5'-cyclic UMP + H2O = UMP + H(+)</text>
        <dbReference type="Rhea" id="RHEA:70575"/>
        <dbReference type="ChEBI" id="CHEBI:15377"/>
        <dbReference type="ChEBI" id="CHEBI:15378"/>
        <dbReference type="ChEBI" id="CHEBI:57865"/>
        <dbReference type="ChEBI" id="CHEBI:184387"/>
    </reaction>
    <physiologicalReaction direction="left-to-right" evidence="8">
        <dbReference type="Rhea" id="RHEA:70576"/>
    </physiologicalReaction>
</comment>
<evidence type="ECO:0000256" key="4">
    <source>
        <dbReference type="ARBA" id="ARBA00022801"/>
    </source>
</evidence>